<feature type="region of interest" description="Disordered" evidence="2">
    <location>
        <begin position="152"/>
        <end position="227"/>
    </location>
</feature>
<evidence type="ECO:0000313" key="3">
    <source>
        <dbReference type="EMBL" id="PXY31974.1"/>
    </source>
</evidence>
<dbReference type="RefSeq" id="WP_112280009.1">
    <property type="nucleotide sequence ID" value="NZ_MASW01000001.1"/>
</dbReference>
<sequence length="227" mass="24734">MATATSDDLRKAVNTAFEQVKTSLLAALGAGNLASHAVVDAVNKAKERVTESSDAARKNIEELPSDVDSLRERFEPAELRKLLDEYTEAALKLYHKLAESGEETWERLREQPQVRRSIEQLEEVLQTAQERVGDVTGDARERVDEVLARVTGRTREVGEDTALKMEDAAAKVEEVTSEVADKVEETSPASPKTTTKATPRTASARKTSSSTSSSTRKSTGGNSKSTK</sequence>
<dbReference type="Gene3D" id="1.20.120.20">
    <property type="entry name" value="Apolipoprotein"/>
    <property type="match status" value="1"/>
</dbReference>
<dbReference type="AlphaFoldDB" id="A0A2V4B9E0"/>
<protein>
    <submittedName>
        <fullName evidence="3">Uncharacterized protein</fullName>
    </submittedName>
</protein>
<keyword evidence="1" id="KW-0175">Coiled coil</keyword>
<evidence type="ECO:0000256" key="1">
    <source>
        <dbReference type="SAM" id="Coils"/>
    </source>
</evidence>
<feature type="compositionally biased region" description="Low complexity" evidence="2">
    <location>
        <begin position="186"/>
        <end position="219"/>
    </location>
</feature>
<reference evidence="3 4" key="1">
    <citation type="submission" date="2016-07" db="EMBL/GenBank/DDBJ databases">
        <title>Draft genome sequence of Prauserella muralis DSM 45305, isolated from a mould-covered wall in an indoor environment.</title>
        <authorList>
            <person name="Ruckert C."/>
            <person name="Albersmeier A."/>
            <person name="Jiang C.-L."/>
            <person name="Jiang Y."/>
            <person name="Kalinowski J."/>
            <person name="Schneider O."/>
            <person name="Winkler A."/>
            <person name="Zotchev S.B."/>
        </authorList>
    </citation>
    <scope>NUCLEOTIDE SEQUENCE [LARGE SCALE GENOMIC DNA]</scope>
    <source>
        <strain evidence="3 4">DSM 45305</strain>
    </source>
</reference>
<evidence type="ECO:0000313" key="4">
    <source>
        <dbReference type="Proteomes" id="UP000249915"/>
    </source>
</evidence>
<comment type="caution">
    <text evidence="3">The sequence shown here is derived from an EMBL/GenBank/DDBJ whole genome shotgun (WGS) entry which is preliminary data.</text>
</comment>
<keyword evidence="4" id="KW-1185">Reference proteome</keyword>
<dbReference type="OrthoDB" id="5189864at2"/>
<evidence type="ECO:0000256" key="2">
    <source>
        <dbReference type="SAM" id="MobiDB-lite"/>
    </source>
</evidence>
<gene>
    <name evidence="3" type="ORF">BAY60_06530</name>
</gene>
<dbReference type="Proteomes" id="UP000249915">
    <property type="component" value="Unassembled WGS sequence"/>
</dbReference>
<dbReference type="EMBL" id="MASW01000001">
    <property type="protein sequence ID" value="PXY31974.1"/>
    <property type="molecule type" value="Genomic_DNA"/>
</dbReference>
<organism evidence="3 4">
    <name type="scientific">Prauserella muralis</name>
    <dbReference type="NCBI Taxonomy" id="588067"/>
    <lineage>
        <taxon>Bacteria</taxon>
        <taxon>Bacillati</taxon>
        <taxon>Actinomycetota</taxon>
        <taxon>Actinomycetes</taxon>
        <taxon>Pseudonocardiales</taxon>
        <taxon>Pseudonocardiaceae</taxon>
        <taxon>Prauserella</taxon>
    </lineage>
</organism>
<proteinExistence type="predicted"/>
<feature type="coiled-coil region" evidence="1">
    <location>
        <begin position="111"/>
        <end position="138"/>
    </location>
</feature>
<name>A0A2V4B9E0_9PSEU</name>
<feature type="compositionally biased region" description="Basic and acidic residues" evidence="2">
    <location>
        <begin position="152"/>
        <end position="185"/>
    </location>
</feature>
<accession>A0A2V4B9E0</accession>